<comment type="caution">
    <text evidence="1">The sequence shown here is derived from an EMBL/GenBank/DDBJ whole genome shotgun (WGS) entry which is preliminary data.</text>
</comment>
<organism evidence="1 2">
    <name type="scientific">Sphingobium xenophagum</name>
    <dbReference type="NCBI Taxonomy" id="121428"/>
    <lineage>
        <taxon>Bacteria</taxon>
        <taxon>Pseudomonadati</taxon>
        <taxon>Pseudomonadota</taxon>
        <taxon>Alphaproteobacteria</taxon>
        <taxon>Sphingomonadales</taxon>
        <taxon>Sphingomonadaceae</taxon>
        <taxon>Sphingobium</taxon>
    </lineage>
</organism>
<reference evidence="1 2" key="1">
    <citation type="submission" date="2014-12" db="EMBL/GenBank/DDBJ databases">
        <title>Whole genome sequencing of Sphingobium xenophagum OW59.</title>
        <authorList>
            <person name="Ohta Y."/>
            <person name="Nishi S."/>
            <person name="Hatada Y."/>
        </authorList>
    </citation>
    <scope>NUCLEOTIDE SEQUENCE [LARGE SCALE GENOMIC DNA]</scope>
    <source>
        <strain evidence="1 2">OW59</strain>
    </source>
</reference>
<dbReference type="STRING" id="1192759.GCA_000277525_04052"/>
<dbReference type="EMBL" id="BBQY01000005">
    <property type="protein sequence ID" value="GBH30775.1"/>
    <property type="molecule type" value="Genomic_DNA"/>
</dbReference>
<dbReference type="Proteomes" id="UP000290975">
    <property type="component" value="Unassembled WGS sequence"/>
</dbReference>
<evidence type="ECO:0000313" key="1">
    <source>
        <dbReference type="EMBL" id="GBH30775.1"/>
    </source>
</evidence>
<evidence type="ECO:0008006" key="3">
    <source>
        <dbReference type="Google" id="ProtNLM"/>
    </source>
</evidence>
<proteinExistence type="predicted"/>
<dbReference type="PIRSF" id="PIRSF028291">
    <property type="entry name" value="UCP028291"/>
    <property type="match status" value="1"/>
</dbReference>
<sequence length="98" mass="10934">MSFVSKAFVSTASGDKYVQQLIKHWSHRFETSYADGEGLVPFSDVASASFTSDPEGIRIVLRTSGAEEAETLRGVIESHLDRFAFREAPLSYTWEDGR</sequence>
<dbReference type="RefSeq" id="WP_017184806.1">
    <property type="nucleotide sequence ID" value="NZ_BBQY01000005.1"/>
</dbReference>
<dbReference type="Pfam" id="PF09981">
    <property type="entry name" value="DUF2218"/>
    <property type="match status" value="1"/>
</dbReference>
<name>A0A401J2E3_SPHXE</name>
<gene>
    <name evidence="1" type="ORF">MBESOW_P2030</name>
</gene>
<keyword evidence="2" id="KW-1185">Reference proteome</keyword>
<accession>A0A401J2E3</accession>
<protein>
    <recommendedName>
        <fullName evidence="3">DUF2218 domain-containing protein</fullName>
    </recommendedName>
</protein>
<dbReference type="Gene3D" id="3.30.310.50">
    <property type="entry name" value="Alpha-D-phosphohexomutase, C-terminal domain"/>
    <property type="match status" value="1"/>
</dbReference>
<evidence type="ECO:0000313" key="2">
    <source>
        <dbReference type="Proteomes" id="UP000290975"/>
    </source>
</evidence>
<dbReference type="AlphaFoldDB" id="A0A401J2E3"/>
<dbReference type="InterPro" id="IPR014543">
    <property type="entry name" value="UCP028291"/>
</dbReference>